<evidence type="ECO:0000259" key="25">
    <source>
        <dbReference type="Pfam" id="PF22599"/>
    </source>
</evidence>
<feature type="transmembrane region" description="Helical" evidence="20">
    <location>
        <begin position="1470"/>
        <end position="1491"/>
    </location>
</feature>
<dbReference type="InterPro" id="IPR002616">
    <property type="entry name" value="tRNA_ribo_trans-like"/>
</dbReference>
<feature type="binding site" evidence="19">
    <location>
        <position position="646"/>
    </location>
    <ligand>
        <name>Zn(2+)</name>
        <dbReference type="ChEBI" id="CHEBI:29105"/>
    </ligand>
</feature>
<proteinExistence type="inferred from homology"/>
<sequence length="1657" mass="181637">MTYQLSDFDYVLPSELIAQYPRTNRTDARLLQLLPDGIKHGQFPDIQKHLQPGDLLVINNTKVIKARLFAQKDSGGHAEVLLERLLDTHRALCQVRVSKPLKTGRHLKVAAHQLTCESRRGQFYVLASELPWLDLMDQQGHVPLPPYIERDQAGQQPCALDEERYQTVYGEIPGAVAAPTAGLHFSESLLDALKLQGVGIAQVTLHVGSGTFQPVRGDLANHVMHSEFYQVSNETAQQIQATRQHGGRVIAVGTTVVRTLESSALANGGEVSAGEGDTQLFVTPGFEFKVVDALITNFHLPASTLMMLVTAFAGYDKVMHAYREAVQQRYQFFSRKIAMFEIYATEGAARRGQLTLPHGTVQTPVFMPCGTYGTVKAMTPASLQEVGTQILLGNTFHLMLRPGSERIASFGGLHKFMQWSGPILTDSGGFQVFSLGDLRKMNEEGVIFRSPINGDKVKLTPESATQVQRHLASDVVMVLDECTAHPATHKQAEVSMQLSMRWAVRSRDAFQQSREGALNPGAAQFGIVQGGMFDDLRRESLAALCDVGFEGYAIGGLSVGEEKSDMYSVMEGLLPHMPADKPRYLMGVGTPEDLVRGVALGVDMFDCVMPTRNGRNGYLFTSTGMVKIRNAQHRDADIPLDVACDCYTCSNFSRAYLHHLDRCGEMLGAMLMTQHNLHFYHNLMAGLRLINLLFLGGFVLIFYFLLIRPQNKRRKEHQNLVTNLSKGDEIVTAGGIVGQINKVEDDFIKVQVSENVEMRIQKTAIGATLPKGTIKNVAPNSFRPWQYALILFVLAIGALYAAPNLFQPDPALQILPRDADATQNDIQIALSRAEAALSEVQIATVGSQLSEEGGLIRVTSDADQLKAKTLISDLLNATGENYVVALNRASTTPQWLQDLGGKAMSLGLDLSGGVHFLLQVNMDEYLQSVVDSAALGMQDKLRDADVVYIPNREWVDGLDISIAFASEAERDKALVALEEFADYQIREEQVDGRAGLTFKLTQDRIQALEDRAISQNLTSLRNRVNELGVSEPQVQRLGRQRIVVDLPGIQDSARAKEILNKFANLEFRLAAQANTPRFQQETYEYEGRVQDVLRRNIVTGNNVQDAQQSFDPETSQPQVSIELDSEGGNRMFDATKDNVGRDMAILFIEQKPIVREVQRDGETVKIFTSEEERKLISVANIKSALGFQFRITGLSLREAQDLALLLRAGALAAPMYIVEERTVGAQLGDENITRGWQSVGIGFALVLIFMLFYYRWFGLAANVALTANLMLLVAIMSVLGATLTLPGIAGIVLTVGMAVDANVLIFSRIREELRERAPQAAIQAGFDRALVTITDANITTFFVAIILLSIGLDFTGGTLIELGFEQEVDADQLRNDLAANGFENGTVQYFGSNQEILIRMPPQGGIEQATLGDRIFASVQAQHDGVSLRQSNFVGPAVGEELAEDGGLALLAALIVVMLYILFRFTKQFAFGAVAALAHDVFAVLGIFAIFHLTFDLTVLAALLAVIGYSLNDTIVVSDRIRENFRKIRKRTPIEVINESLNQTLGRTLVTSLTTLFVLLALLFAGGEAIRGFALALSIGVLVGTYSSIYVSANILLALNITREDLLVPAGDHRAHDFGIRGDDIAAAPVVFAAIQIADKAAGFTDQHNTCGNVPLT</sequence>
<dbReference type="SUPFAM" id="SSF51713">
    <property type="entry name" value="tRNA-guanine transglycosylase"/>
    <property type="match status" value="1"/>
</dbReference>
<reference evidence="26" key="1">
    <citation type="submission" date="2021-02" db="EMBL/GenBank/DDBJ databases">
        <authorList>
            <person name="Dougan E. K."/>
            <person name="Rhodes N."/>
            <person name="Thang M."/>
            <person name="Chan C."/>
        </authorList>
    </citation>
    <scope>NUCLEOTIDE SEQUENCE</scope>
</reference>
<dbReference type="InterPro" id="IPR054384">
    <property type="entry name" value="SecDF_P1_head"/>
</dbReference>
<feature type="binding site" evidence="19">
    <location>
        <position position="649"/>
    </location>
    <ligand>
        <name>Zn(2+)</name>
        <dbReference type="ChEBI" id="CHEBI:29105"/>
    </ligand>
</feature>
<feature type="transmembrane region" description="Helical" evidence="20">
    <location>
        <begin position="1235"/>
        <end position="1254"/>
    </location>
</feature>
<feature type="domain" description="Protein translocase subunit SecDF P1" evidence="24">
    <location>
        <begin position="1013"/>
        <end position="1070"/>
    </location>
</feature>
<dbReference type="Pfam" id="PF01702">
    <property type="entry name" value="TGT"/>
    <property type="match status" value="1"/>
</dbReference>
<dbReference type="GO" id="GO:0005886">
    <property type="term" value="C:plasma membrane"/>
    <property type="evidence" value="ECO:0007669"/>
    <property type="project" value="UniProtKB-SubCell"/>
</dbReference>
<keyword evidence="7 19" id="KW-0328">Glycosyltransferase</keyword>
<keyword evidence="11 19" id="KW-0819">tRNA processing</keyword>
<feature type="binding site" evidence="19">
    <location>
        <position position="529"/>
    </location>
    <ligand>
        <name>substrate</name>
    </ligand>
</feature>
<dbReference type="Pfam" id="PF07549">
    <property type="entry name" value="Sec_GG"/>
    <property type="match status" value="2"/>
</dbReference>
<feature type="domain" description="SecDF P1 head subdomain" evidence="25">
    <location>
        <begin position="1086"/>
        <end position="1213"/>
    </location>
</feature>
<evidence type="ECO:0000256" key="14">
    <source>
        <dbReference type="ARBA" id="ARBA00022989"/>
    </source>
</evidence>
<dbReference type="InterPro" id="IPR003699">
    <property type="entry name" value="QueA"/>
</dbReference>
<feature type="transmembrane region" description="Helical" evidence="20">
    <location>
        <begin position="1330"/>
        <end position="1352"/>
    </location>
</feature>
<comment type="subunit">
    <text evidence="19">Heterodimer of a catalytic subunit and an accessory subunit.</text>
</comment>
<keyword evidence="19" id="KW-0862">Zinc</keyword>
<dbReference type="HAMAP" id="MF_00168">
    <property type="entry name" value="Q_tRNA_Tgt"/>
    <property type="match status" value="1"/>
</dbReference>
<feature type="transmembrane region" description="Helical" evidence="20">
    <location>
        <begin position="1446"/>
        <end position="1463"/>
    </location>
</feature>
<dbReference type="Pfam" id="PF21760">
    <property type="entry name" value="SecD_1st"/>
    <property type="match status" value="1"/>
</dbReference>
<comment type="subunit">
    <text evidence="3">Monomer.</text>
</comment>
<keyword evidence="16 20" id="KW-0472">Membrane</keyword>
<dbReference type="InterPro" id="IPR042119">
    <property type="entry name" value="QueA_dom2"/>
</dbReference>
<feature type="region of interest" description="RNA binding; important for wobble base 34 recognition" evidence="19">
    <location>
        <begin position="611"/>
        <end position="615"/>
    </location>
</feature>
<dbReference type="InterPro" id="IPR022813">
    <property type="entry name" value="SecD/SecF_arch_bac"/>
</dbReference>
<dbReference type="NCBIfam" id="TIGR01129">
    <property type="entry name" value="secD"/>
    <property type="match status" value="1"/>
</dbReference>
<evidence type="ECO:0000313" key="27">
    <source>
        <dbReference type="Proteomes" id="UP000601435"/>
    </source>
</evidence>
<dbReference type="GO" id="GO:0046872">
    <property type="term" value="F:metal ion binding"/>
    <property type="evidence" value="ECO:0007669"/>
    <property type="project" value="UniProtKB-KW"/>
</dbReference>
<dbReference type="GO" id="GO:0005737">
    <property type="term" value="C:cytoplasm"/>
    <property type="evidence" value="ECO:0007669"/>
    <property type="project" value="UniProtKB-SubCell"/>
</dbReference>
<keyword evidence="27" id="KW-1185">Reference proteome</keyword>
<keyword evidence="10 20" id="KW-0812">Transmembrane</keyword>
<dbReference type="Pfam" id="PF02547">
    <property type="entry name" value="Queuosine_synth"/>
    <property type="match status" value="1"/>
</dbReference>
<feature type="transmembrane region" description="Helical" evidence="20">
    <location>
        <begin position="1549"/>
        <end position="1567"/>
    </location>
</feature>
<dbReference type="GO" id="GO:0006886">
    <property type="term" value="P:intracellular protein transport"/>
    <property type="evidence" value="ECO:0007669"/>
    <property type="project" value="InterPro"/>
</dbReference>
<dbReference type="PANTHER" id="PTHR30081:SF1">
    <property type="entry name" value="PROTEIN TRANSLOCASE SUBUNIT SECD"/>
    <property type="match status" value="1"/>
</dbReference>
<feature type="binding site" evidence="19">
    <location>
        <position position="644"/>
    </location>
    <ligand>
        <name>Zn(2+)</name>
        <dbReference type="ChEBI" id="CHEBI:29105"/>
    </ligand>
</feature>
<feature type="transmembrane region" description="Helical" evidence="20">
    <location>
        <begin position="1573"/>
        <end position="1597"/>
    </location>
</feature>
<evidence type="ECO:0000256" key="15">
    <source>
        <dbReference type="ARBA" id="ARBA00023010"/>
    </source>
</evidence>
<feature type="transmembrane region" description="Helical" evidence="20">
    <location>
        <begin position="1287"/>
        <end position="1309"/>
    </location>
</feature>
<feature type="transmembrane region" description="Helical" evidence="20">
    <location>
        <begin position="683"/>
        <end position="706"/>
    </location>
</feature>
<feature type="transmembrane region" description="Helical" evidence="20">
    <location>
        <begin position="1497"/>
        <end position="1517"/>
    </location>
</feature>
<keyword evidence="5" id="KW-1003">Cell membrane</keyword>
<dbReference type="EC" id="2.4.2.64" evidence="19"/>
<dbReference type="GO" id="GO:0015450">
    <property type="term" value="F:protein-transporting ATPase activity"/>
    <property type="evidence" value="ECO:0007669"/>
    <property type="project" value="InterPro"/>
</dbReference>
<dbReference type="EMBL" id="CAJNJA010015696">
    <property type="protein sequence ID" value="CAE7366458.1"/>
    <property type="molecule type" value="Genomic_DNA"/>
</dbReference>
<dbReference type="Gene3D" id="3.40.1780.10">
    <property type="entry name" value="QueA-like"/>
    <property type="match status" value="1"/>
</dbReference>
<dbReference type="Gene3D" id="3.30.1360.200">
    <property type="match status" value="1"/>
</dbReference>
<dbReference type="Pfam" id="PF02699">
    <property type="entry name" value="YajC"/>
    <property type="match status" value="1"/>
</dbReference>
<dbReference type="FunFam" id="3.40.1780.10:FF:000001">
    <property type="entry name" value="S-adenosylmethionine:tRNA ribosyltransferase-isomerase"/>
    <property type="match status" value="1"/>
</dbReference>
<dbReference type="Pfam" id="PF02355">
    <property type="entry name" value="SecD_SecF_C"/>
    <property type="match status" value="2"/>
</dbReference>
<feature type="binding site" evidence="19">
    <location>
        <position position="675"/>
    </location>
    <ligand>
        <name>Zn(2+)</name>
        <dbReference type="ChEBI" id="CHEBI:29105"/>
    </ligand>
</feature>
<dbReference type="GO" id="GO:0008479">
    <property type="term" value="F:tRNA-guanosine(34) queuine transglycosylase activity"/>
    <property type="evidence" value="ECO:0007669"/>
    <property type="project" value="UniProtKB-UniRule"/>
</dbReference>
<dbReference type="GO" id="GO:0008616">
    <property type="term" value="P:tRNA queuosine(34) biosynthetic process"/>
    <property type="evidence" value="ECO:0007669"/>
    <property type="project" value="UniProtKB-KW"/>
</dbReference>
<feature type="binding site" evidence="19">
    <location>
        <position position="480"/>
    </location>
    <ligand>
        <name>substrate</name>
    </ligand>
</feature>
<evidence type="ECO:0000256" key="8">
    <source>
        <dbReference type="ARBA" id="ARBA00022679"/>
    </source>
</evidence>
<evidence type="ECO:0000256" key="11">
    <source>
        <dbReference type="ARBA" id="ARBA00022694"/>
    </source>
</evidence>
<dbReference type="Gene3D" id="3.20.20.105">
    <property type="entry name" value="Queuine tRNA-ribosyltransferase-like"/>
    <property type="match status" value="1"/>
</dbReference>
<dbReference type="Gene3D" id="2.40.10.240">
    <property type="entry name" value="QueA-like"/>
    <property type="match status" value="1"/>
</dbReference>
<dbReference type="InterPro" id="IPR048634">
    <property type="entry name" value="SecD_SecF_C"/>
</dbReference>
<dbReference type="NCBIfam" id="TIGR00966">
    <property type="entry name" value="transloc_SecF"/>
    <property type="match status" value="1"/>
</dbReference>
<evidence type="ECO:0000256" key="2">
    <source>
        <dbReference type="ARBA" id="ARBA00004651"/>
    </source>
</evidence>
<dbReference type="SUPFAM" id="SSF111337">
    <property type="entry name" value="QueA-like"/>
    <property type="match status" value="1"/>
</dbReference>
<evidence type="ECO:0000256" key="16">
    <source>
        <dbReference type="ARBA" id="ARBA00023136"/>
    </source>
</evidence>
<dbReference type="NCBIfam" id="TIGR00430">
    <property type="entry name" value="Q_tRNA_tgt"/>
    <property type="match status" value="1"/>
</dbReference>
<dbReference type="NCBIfam" id="TIGR00113">
    <property type="entry name" value="queA"/>
    <property type="match status" value="1"/>
</dbReference>
<dbReference type="SUPFAM" id="SSF82866">
    <property type="entry name" value="Multidrug efflux transporter AcrB transmembrane domain"/>
    <property type="match status" value="2"/>
</dbReference>
<dbReference type="HAMAP" id="MF_01463_B">
    <property type="entry name" value="SecD_B"/>
    <property type="match status" value="1"/>
</dbReference>
<organism evidence="26 27">
    <name type="scientific">Symbiodinium necroappetens</name>
    <dbReference type="NCBI Taxonomy" id="1628268"/>
    <lineage>
        <taxon>Eukaryota</taxon>
        <taxon>Sar</taxon>
        <taxon>Alveolata</taxon>
        <taxon>Dinophyceae</taxon>
        <taxon>Suessiales</taxon>
        <taxon>Symbiodiniaceae</taxon>
        <taxon>Symbiodinium</taxon>
    </lineage>
</organism>
<dbReference type="HAMAP" id="MF_01464_B">
    <property type="entry name" value="SecF_B"/>
    <property type="match status" value="1"/>
</dbReference>
<dbReference type="Pfam" id="PF22599">
    <property type="entry name" value="SecDF_P1_head"/>
    <property type="match status" value="1"/>
</dbReference>
<dbReference type="InterPro" id="IPR048631">
    <property type="entry name" value="SecD_1st"/>
</dbReference>
<dbReference type="OrthoDB" id="10249838at2759"/>
<dbReference type="InterPro" id="IPR004803">
    <property type="entry name" value="TGT"/>
</dbReference>
<evidence type="ECO:0000256" key="6">
    <source>
        <dbReference type="ARBA" id="ARBA00022490"/>
    </source>
</evidence>
<accession>A0A812Q0D8</accession>
<evidence type="ECO:0000256" key="20">
    <source>
        <dbReference type="SAM" id="Phobius"/>
    </source>
</evidence>
<dbReference type="InterPro" id="IPR027398">
    <property type="entry name" value="SecD-TM"/>
</dbReference>
<dbReference type="FunFam" id="3.20.20.105:FF:000001">
    <property type="entry name" value="Queuine tRNA-ribosyltransferase"/>
    <property type="match status" value="1"/>
</dbReference>
<evidence type="ECO:0000313" key="26">
    <source>
        <dbReference type="EMBL" id="CAE7366458.1"/>
    </source>
</evidence>
<feature type="binding site" evidence="19">
    <location>
        <position position="556"/>
    </location>
    <ligand>
        <name>substrate</name>
    </ligand>
</feature>
<gene>
    <name evidence="26" type="primary">tgt</name>
    <name evidence="26" type="ORF">SNEC2469_LOCUS9756</name>
</gene>
<evidence type="ECO:0000256" key="13">
    <source>
        <dbReference type="ARBA" id="ARBA00022927"/>
    </source>
</evidence>
<evidence type="ECO:0000259" key="24">
    <source>
        <dbReference type="Pfam" id="PF21760"/>
    </source>
</evidence>
<evidence type="ECO:0000259" key="22">
    <source>
        <dbReference type="Pfam" id="PF02355"/>
    </source>
</evidence>
<feature type="active site" description="Proton acceptor" evidence="19">
    <location>
        <position position="426"/>
    </location>
</feature>
<feature type="domain" description="SecD export protein N-terminal TM" evidence="23">
    <location>
        <begin position="780"/>
        <end position="886"/>
    </location>
</feature>
<evidence type="ECO:0000256" key="1">
    <source>
        <dbReference type="ARBA" id="ARBA00004496"/>
    </source>
</evidence>
<dbReference type="NCBIfam" id="NF001140">
    <property type="entry name" value="PRK00147.1"/>
    <property type="match status" value="1"/>
</dbReference>
<keyword evidence="15" id="KW-0811">Translocation</keyword>
<comment type="caution">
    <text evidence="26">The sequence shown here is derived from an EMBL/GenBank/DDBJ whole genome shotgun (WGS) entry which is preliminary data.</text>
</comment>
<evidence type="ECO:0000256" key="7">
    <source>
        <dbReference type="ARBA" id="ARBA00022676"/>
    </source>
</evidence>
<evidence type="ECO:0000256" key="4">
    <source>
        <dbReference type="ARBA" id="ARBA00022448"/>
    </source>
</evidence>
<dbReference type="GO" id="GO:0016853">
    <property type="term" value="F:isomerase activity"/>
    <property type="evidence" value="ECO:0007669"/>
    <property type="project" value="InterPro"/>
</dbReference>
<dbReference type="HAMAP" id="MF_00113">
    <property type="entry name" value="QueA"/>
    <property type="match status" value="1"/>
</dbReference>
<name>A0A812Q0D8_9DINO</name>
<feature type="active site" description="Nucleophile" evidence="19">
    <location>
        <position position="606"/>
    </location>
</feature>
<dbReference type="InterPro" id="IPR036100">
    <property type="entry name" value="QueA_sf"/>
</dbReference>
<comment type="subcellular location">
    <subcellularLocation>
        <location evidence="2">Cell membrane</location>
        <topology evidence="2">Multi-pass membrane protein</topology>
    </subcellularLocation>
    <subcellularLocation>
        <location evidence="1 19">Cytoplasm</location>
    </subcellularLocation>
</comment>
<protein>
    <recommendedName>
        <fullName evidence="19">Queuine tRNA-ribosyltransferase catalytic subunit 1</fullName>
        <ecNumber evidence="19">2.4.2.64</ecNumber>
    </recommendedName>
    <alternativeName>
        <fullName evidence="19">Guanine insertion enzyme</fullName>
    </alternativeName>
    <alternativeName>
        <fullName evidence="19">tRNA-guanine transglycosylase</fullName>
    </alternativeName>
</protein>
<comment type="function">
    <text evidence="19">Catalytic subunit of the queuine tRNA-ribosyltransferase (TGT) that catalyzes the base-exchange of a guanine (G) residue with queuine (Q) at position 34 (anticodon wobble position) in tRNAs with GU(N) anticodons (tRNA-Asp, -Asn, -His and -Tyr), resulting in the hypermodified nucleoside queuosine (7-(((4,5-cis-dihydroxy-2-cyclopenten-1-yl)amino)methyl)-7-deazaguanosine). Catalysis occurs through a double-displacement mechanism. The nucleophile active site attacks the C1' of nucleotide 34 to detach the guanine base from the RNA, forming a covalent enzyme-RNA intermediate. The proton acceptor active site deprotonates the incoming queuine, allowing a nucleophilic attack on the C1' of the ribose to form the product.</text>
</comment>
<dbReference type="InterPro" id="IPR022645">
    <property type="entry name" value="SecD/SecF_bac"/>
</dbReference>
<dbReference type="Proteomes" id="UP000601435">
    <property type="component" value="Unassembled WGS sequence"/>
</dbReference>
<dbReference type="InterPro" id="IPR005791">
    <property type="entry name" value="SecD"/>
</dbReference>
<feature type="transmembrane region" description="Helical" evidence="20">
    <location>
        <begin position="1261"/>
        <end position="1281"/>
    </location>
</feature>
<comment type="catalytic activity">
    <reaction evidence="17 19">
        <text>guanosine(34) in tRNA + queuine = queuosine(34) in tRNA + guanine</text>
        <dbReference type="Rhea" id="RHEA:16633"/>
        <dbReference type="Rhea" id="RHEA-COMP:10341"/>
        <dbReference type="Rhea" id="RHEA-COMP:18571"/>
        <dbReference type="ChEBI" id="CHEBI:16235"/>
        <dbReference type="ChEBI" id="CHEBI:17433"/>
        <dbReference type="ChEBI" id="CHEBI:74269"/>
        <dbReference type="ChEBI" id="CHEBI:194431"/>
        <dbReference type="EC" id="2.4.2.64"/>
    </reaction>
</comment>
<dbReference type="NCBIfam" id="TIGR00916">
    <property type="entry name" value="2A0604s01"/>
    <property type="match status" value="2"/>
</dbReference>
<feature type="domain" description="tRNA-guanine(15) transglycosylase-like" evidence="21">
    <location>
        <begin position="348"/>
        <end position="688"/>
    </location>
</feature>
<evidence type="ECO:0000256" key="17">
    <source>
        <dbReference type="ARBA" id="ARBA00052706"/>
    </source>
</evidence>
<evidence type="ECO:0000256" key="5">
    <source>
        <dbReference type="ARBA" id="ARBA00022475"/>
    </source>
</evidence>
<keyword evidence="13" id="KW-0653">Protein transport</keyword>
<evidence type="ECO:0000259" key="23">
    <source>
        <dbReference type="Pfam" id="PF13721"/>
    </source>
</evidence>
<dbReference type="InterPro" id="IPR036511">
    <property type="entry name" value="TGT-like_sf"/>
</dbReference>
<evidence type="ECO:0000256" key="9">
    <source>
        <dbReference type="ARBA" id="ARBA00022691"/>
    </source>
</evidence>
<feature type="transmembrane region" description="Helical" evidence="20">
    <location>
        <begin position="785"/>
        <end position="806"/>
    </location>
</feature>
<feature type="region of interest" description="RNA binding" evidence="19">
    <location>
        <begin position="587"/>
        <end position="593"/>
    </location>
</feature>
<comment type="subunit">
    <text evidence="18">Heterodimer of a catalytic subunit QTRT1 and an accessory subunit QTRT2.</text>
</comment>
<evidence type="ECO:0000256" key="18">
    <source>
        <dbReference type="ARBA" id="ARBA00062453"/>
    </source>
</evidence>
<dbReference type="InterPro" id="IPR005665">
    <property type="entry name" value="SecF_bac"/>
</dbReference>
<dbReference type="NCBIfam" id="TIGR00449">
    <property type="entry name" value="tgt_general"/>
    <property type="match status" value="1"/>
</dbReference>
<keyword evidence="9" id="KW-0949">S-adenosyl-L-methionine</keyword>
<evidence type="ECO:0000256" key="19">
    <source>
        <dbReference type="HAMAP-Rule" id="MF_03218"/>
    </source>
</evidence>
<evidence type="ECO:0000256" key="3">
    <source>
        <dbReference type="ARBA" id="ARBA00011245"/>
    </source>
</evidence>
<evidence type="ECO:0000256" key="10">
    <source>
        <dbReference type="ARBA" id="ARBA00022692"/>
    </source>
</evidence>
<dbReference type="Gene3D" id="1.20.1640.10">
    <property type="entry name" value="Multidrug efflux transporter AcrB transmembrane domain"/>
    <property type="match status" value="2"/>
</dbReference>
<evidence type="ECO:0000259" key="21">
    <source>
        <dbReference type="Pfam" id="PF01702"/>
    </source>
</evidence>
<dbReference type="Gene3D" id="3.30.70.3400">
    <property type="match status" value="1"/>
</dbReference>
<feature type="domain" description="Protein export membrane protein SecD/SecF C-terminal" evidence="22">
    <location>
        <begin position="1424"/>
        <end position="1599"/>
    </location>
</feature>
<keyword evidence="12" id="KW-0671">Queuosine biosynthesis</keyword>
<keyword evidence="8 19" id="KW-0808">Transferase</keyword>
<comment type="cofactor">
    <cofactor evidence="19">
        <name>Zn(2+)</name>
        <dbReference type="ChEBI" id="CHEBI:29105"/>
    </cofactor>
</comment>
<feature type="domain" description="Protein export membrane protein SecD/SecF C-terminal" evidence="22">
    <location>
        <begin position="1217"/>
        <end position="1349"/>
    </location>
</feature>
<comment type="similarity">
    <text evidence="19">Belongs to the queuine tRNA-ribosyltransferase family.</text>
</comment>
<dbReference type="Pfam" id="PF13721">
    <property type="entry name" value="SecD-TM1"/>
    <property type="match status" value="1"/>
</dbReference>
<feature type="binding site" evidence="19">
    <location>
        <begin position="426"/>
        <end position="430"/>
    </location>
    <ligand>
        <name>substrate</name>
    </ligand>
</feature>
<dbReference type="InterPro" id="IPR055344">
    <property type="entry name" value="SecD_SecF_C_bact"/>
</dbReference>
<dbReference type="InterPro" id="IPR042118">
    <property type="entry name" value="QueA_dom1"/>
</dbReference>
<dbReference type="InterPro" id="IPR003849">
    <property type="entry name" value="Preprotein_translocase_YajC"/>
</dbReference>
<dbReference type="NCBIfam" id="TIGR00739">
    <property type="entry name" value="yajC"/>
    <property type="match status" value="1"/>
</dbReference>
<dbReference type="SMART" id="SM01323">
    <property type="entry name" value="YajC"/>
    <property type="match status" value="1"/>
</dbReference>
<evidence type="ECO:0000256" key="12">
    <source>
        <dbReference type="ARBA" id="ARBA00022785"/>
    </source>
</evidence>
<keyword evidence="4" id="KW-0813">Transport</keyword>
<keyword evidence="19" id="KW-0479">Metal-binding</keyword>
<dbReference type="InterPro" id="IPR022646">
    <property type="entry name" value="SecD/SecF_CS"/>
</dbReference>
<keyword evidence="14 20" id="KW-1133">Transmembrane helix</keyword>
<dbReference type="PANTHER" id="PTHR30081">
    <property type="entry name" value="PROTEIN-EXPORT MEMBRANE PROTEIN SEC"/>
    <property type="match status" value="1"/>
</dbReference>
<dbReference type="PRINTS" id="PR01755">
    <property type="entry name" value="SECFTRNLCASE"/>
</dbReference>
<keyword evidence="6 19" id="KW-0963">Cytoplasm</keyword>